<evidence type="ECO:0000313" key="2">
    <source>
        <dbReference type="RefSeq" id="XP_075111771.1"/>
    </source>
</evidence>
<keyword evidence="1" id="KW-1185">Reference proteome</keyword>
<reference evidence="2" key="2">
    <citation type="submission" date="2025-08" db="UniProtKB">
        <authorList>
            <consortium name="RefSeq"/>
        </authorList>
    </citation>
    <scope>IDENTIFICATION</scope>
    <source>
        <tissue evidence="2">Leaf</tissue>
    </source>
</reference>
<organism evidence="1 2">
    <name type="scientific">Nicotiana tabacum</name>
    <name type="common">Common tobacco</name>
    <dbReference type="NCBI Taxonomy" id="4097"/>
    <lineage>
        <taxon>Eukaryota</taxon>
        <taxon>Viridiplantae</taxon>
        <taxon>Streptophyta</taxon>
        <taxon>Embryophyta</taxon>
        <taxon>Tracheophyta</taxon>
        <taxon>Spermatophyta</taxon>
        <taxon>Magnoliopsida</taxon>
        <taxon>eudicotyledons</taxon>
        <taxon>Gunneridae</taxon>
        <taxon>Pentapetalae</taxon>
        <taxon>asterids</taxon>
        <taxon>lamiids</taxon>
        <taxon>Solanales</taxon>
        <taxon>Solanaceae</taxon>
        <taxon>Nicotianoideae</taxon>
        <taxon>Nicotianeae</taxon>
        <taxon>Nicotiana</taxon>
    </lineage>
</organism>
<reference evidence="1" key="1">
    <citation type="journal article" date="2014" name="Nat. Commun.">
        <title>The tobacco genome sequence and its comparison with those of tomato and potato.</title>
        <authorList>
            <person name="Sierro N."/>
            <person name="Battey J.N."/>
            <person name="Ouadi S."/>
            <person name="Bakaher N."/>
            <person name="Bovet L."/>
            <person name="Willig A."/>
            <person name="Goepfert S."/>
            <person name="Peitsch M.C."/>
            <person name="Ivanov N.V."/>
        </authorList>
    </citation>
    <scope>NUCLEOTIDE SEQUENCE [LARGE SCALE GENOMIC DNA]</scope>
</reference>
<dbReference type="Proteomes" id="UP000790787">
    <property type="component" value="Chromosome 6"/>
</dbReference>
<dbReference type="RefSeq" id="XP_075111771.1">
    <property type="nucleotide sequence ID" value="XM_075255670.1"/>
</dbReference>
<protein>
    <submittedName>
        <fullName evidence="2">Uncharacterized protein LOC142181954</fullName>
    </submittedName>
</protein>
<name>A0AC58UQJ3_TOBAC</name>
<accession>A0AC58UQJ3</accession>
<sequence length="121" mass="13379">MVASEMIKHGYKPEKGLGASLQGITEPITLTASENIFGVSFRVTETGLTTTCEPIFKLLKKDAVIRWTDEYQEAFDKIKEYLSNPPVLAPPEPGRPLLLYLIVLENSFGCVLGQHDVAGKR</sequence>
<proteinExistence type="predicted"/>
<evidence type="ECO:0000313" key="1">
    <source>
        <dbReference type="Proteomes" id="UP000790787"/>
    </source>
</evidence>
<gene>
    <name evidence="2" type="primary">LOC142181954</name>
</gene>